<evidence type="ECO:0000256" key="1">
    <source>
        <dbReference type="SAM" id="SignalP"/>
    </source>
</evidence>
<dbReference type="PROSITE" id="PS51257">
    <property type="entry name" value="PROKAR_LIPOPROTEIN"/>
    <property type="match status" value="1"/>
</dbReference>
<dbReference type="InterPro" id="IPR009677">
    <property type="entry name" value="DUF1266"/>
</dbReference>
<protein>
    <submittedName>
        <fullName evidence="3">DUF1266 domain-containing protein</fullName>
    </submittedName>
</protein>
<feature type="signal peptide" evidence="1">
    <location>
        <begin position="1"/>
        <end position="24"/>
    </location>
</feature>
<sequence>MKILNTMKIALITLLPFFMLQSCGSSTSERIEDEQLSSFMLGGIYFFNGYGDTNDVANMMIGAGYTTDQELVGGYKEILEFPFDSSQASGIKSVFKSMWSINNKEQLVESINDLKTREHPYKAWDYARIVNNANMGYACGFLTKEEVIKTTLEILPLAREKFKNWDDYFADFNKGRIDWNPEDKDSKSFENLVNTITKYDRSIYKILPLNADKE</sequence>
<comment type="caution">
    <text evidence="3">The sequence shown here is derived from an EMBL/GenBank/DDBJ whole genome shotgun (WGS) entry which is preliminary data.</text>
</comment>
<reference evidence="3 4" key="1">
    <citation type="submission" date="2024-09" db="EMBL/GenBank/DDBJ databases">
        <authorList>
            <person name="Sun Q."/>
            <person name="Mori K."/>
        </authorList>
    </citation>
    <scope>NUCLEOTIDE SEQUENCE [LARGE SCALE GENOMIC DNA]</scope>
    <source>
        <strain evidence="3 4">CECT 7955</strain>
    </source>
</reference>
<keyword evidence="1" id="KW-0732">Signal</keyword>
<gene>
    <name evidence="3" type="ORF">ACFFVF_05155</name>
</gene>
<dbReference type="RefSeq" id="WP_236453442.1">
    <property type="nucleotide sequence ID" value="NZ_CBCSGE010000028.1"/>
</dbReference>
<proteinExistence type="predicted"/>
<evidence type="ECO:0000259" key="2">
    <source>
        <dbReference type="Pfam" id="PF06889"/>
    </source>
</evidence>
<evidence type="ECO:0000313" key="3">
    <source>
        <dbReference type="EMBL" id="MFB9095893.1"/>
    </source>
</evidence>
<dbReference type="Pfam" id="PF06889">
    <property type="entry name" value="DUF1266"/>
    <property type="match status" value="1"/>
</dbReference>
<accession>A0ABV5GKI7</accession>
<organism evidence="3 4">
    <name type="scientific">Flavobacterium jumunjinense</name>
    <dbReference type="NCBI Taxonomy" id="998845"/>
    <lineage>
        <taxon>Bacteria</taxon>
        <taxon>Pseudomonadati</taxon>
        <taxon>Bacteroidota</taxon>
        <taxon>Flavobacteriia</taxon>
        <taxon>Flavobacteriales</taxon>
        <taxon>Flavobacteriaceae</taxon>
        <taxon>Flavobacterium</taxon>
    </lineage>
</organism>
<evidence type="ECO:0000313" key="4">
    <source>
        <dbReference type="Proteomes" id="UP001589607"/>
    </source>
</evidence>
<feature type="chain" id="PRO_5047105446" evidence="1">
    <location>
        <begin position="25"/>
        <end position="214"/>
    </location>
</feature>
<dbReference type="EMBL" id="JBHMEY010000011">
    <property type="protein sequence ID" value="MFB9095893.1"/>
    <property type="molecule type" value="Genomic_DNA"/>
</dbReference>
<keyword evidence="4" id="KW-1185">Reference proteome</keyword>
<name>A0ABV5GKI7_9FLAO</name>
<dbReference type="Proteomes" id="UP001589607">
    <property type="component" value="Unassembled WGS sequence"/>
</dbReference>
<feature type="domain" description="DUF1266" evidence="2">
    <location>
        <begin position="120"/>
        <end position="204"/>
    </location>
</feature>